<dbReference type="Pfam" id="PF12999">
    <property type="entry name" value="PRKCSH-like"/>
    <property type="match status" value="1"/>
</dbReference>
<feature type="transmembrane region" description="Helical" evidence="1">
    <location>
        <begin position="12"/>
        <end position="31"/>
    </location>
</feature>
<dbReference type="PANTHER" id="PTHR12630">
    <property type="entry name" value="N-LINKED OLIGOSACCHARIDE PROCESSING"/>
    <property type="match status" value="1"/>
</dbReference>
<accession>A0ABY6KBQ9</accession>
<dbReference type="Proteomes" id="UP001235939">
    <property type="component" value="Chromosome 04"/>
</dbReference>
<evidence type="ECO:0000256" key="1">
    <source>
        <dbReference type="SAM" id="Phobius"/>
    </source>
</evidence>
<reference evidence="3 4" key="1">
    <citation type="submission" date="2022-01" db="EMBL/GenBank/DDBJ databases">
        <title>A chromosomal length assembly of Cordylochernes scorpioides.</title>
        <authorList>
            <person name="Zeh D."/>
            <person name="Zeh J."/>
        </authorList>
    </citation>
    <scope>NUCLEOTIDE SEQUENCE [LARGE SCALE GENOMIC DNA]</scope>
    <source>
        <strain evidence="3">IN4F17</strain>
        <tissue evidence="3">Whole Body</tissue>
    </source>
</reference>
<dbReference type="EMBL" id="CP092866">
    <property type="protein sequence ID" value="UYV66281.1"/>
    <property type="molecule type" value="Genomic_DNA"/>
</dbReference>
<proteinExistence type="predicted"/>
<protein>
    <submittedName>
        <fullName evidence="3">PRKCSH</fullName>
    </submittedName>
</protein>
<evidence type="ECO:0000313" key="4">
    <source>
        <dbReference type="Proteomes" id="UP001235939"/>
    </source>
</evidence>
<evidence type="ECO:0000313" key="3">
    <source>
        <dbReference type="EMBL" id="UYV66281.1"/>
    </source>
</evidence>
<dbReference type="InterPro" id="IPR039794">
    <property type="entry name" value="Gtb1-like"/>
</dbReference>
<name>A0ABY6KBQ9_9ARAC</name>
<keyword evidence="4" id="KW-1185">Reference proteome</keyword>
<keyword evidence="1" id="KW-1133">Transmembrane helix</keyword>
<organism evidence="3 4">
    <name type="scientific">Cordylochernes scorpioides</name>
    <dbReference type="NCBI Taxonomy" id="51811"/>
    <lineage>
        <taxon>Eukaryota</taxon>
        <taxon>Metazoa</taxon>
        <taxon>Ecdysozoa</taxon>
        <taxon>Arthropoda</taxon>
        <taxon>Chelicerata</taxon>
        <taxon>Arachnida</taxon>
        <taxon>Pseudoscorpiones</taxon>
        <taxon>Cheliferoidea</taxon>
        <taxon>Chernetidae</taxon>
        <taxon>Cordylochernes</taxon>
    </lineage>
</organism>
<sequence>MVFLFKFLFKKRYILLLFFIVAVCFLTYQLISIHQLNKEILRARFQRNIRPYEKADSGFSLNDHKNNENELKEIQYKPVLGVLPQDRHLYSEDKDWFTCQDGSKSILMTQVNDDYCDCEDSSDEPSTSACANGR</sequence>
<evidence type="ECO:0000259" key="2">
    <source>
        <dbReference type="Pfam" id="PF12999"/>
    </source>
</evidence>
<feature type="domain" description="Glucosidase II beta subunit N-terminal" evidence="2">
    <location>
        <begin position="75"/>
        <end position="134"/>
    </location>
</feature>
<gene>
    <name evidence="3" type="ORF">LAZ67_4001197</name>
</gene>
<dbReference type="PANTHER" id="PTHR12630:SF1">
    <property type="entry name" value="GLUCOSIDASE 2 SUBUNIT BETA"/>
    <property type="match status" value="1"/>
</dbReference>
<keyword evidence="1" id="KW-0812">Transmembrane</keyword>
<keyword evidence="1" id="KW-0472">Membrane</keyword>
<dbReference type="InterPro" id="IPR028146">
    <property type="entry name" value="PRKCSH_N"/>
</dbReference>